<name>A0A8E2I994_9BACI</name>
<dbReference type="EMBL" id="MTLA01000288">
    <property type="protein sequence ID" value="OOP66620.1"/>
    <property type="molecule type" value="Genomic_DNA"/>
</dbReference>
<gene>
    <name evidence="2" type="ORF">BWZ43_20050</name>
</gene>
<accession>A0A8E2I994</accession>
<organism evidence="2 3">
    <name type="scientific">Heyndrickxia oleronia</name>
    <dbReference type="NCBI Taxonomy" id="38875"/>
    <lineage>
        <taxon>Bacteria</taxon>
        <taxon>Bacillati</taxon>
        <taxon>Bacillota</taxon>
        <taxon>Bacilli</taxon>
        <taxon>Bacillales</taxon>
        <taxon>Bacillaceae</taxon>
        <taxon>Heyndrickxia</taxon>
    </lineage>
</organism>
<keyword evidence="3" id="KW-1185">Reference proteome</keyword>
<proteinExistence type="predicted"/>
<reference evidence="2 3" key="1">
    <citation type="submission" date="2017-01" db="EMBL/GenBank/DDBJ databases">
        <title>Draft genome sequence of Bacillus oleronius.</title>
        <authorList>
            <person name="Allam M."/>
        </authorList>
    </citation>
    <scope>NUCLEOTIDE SEQUENCE [LARGE SCALE GENOMIC DNA]</scope>
    <source>
        <strain evidence="2 3">DSM 9356</strain>
    </source>
</reference>
<dbReference type="Proteomes" id="UP000189761">
    <property type="component" value="Unassembled WGS sequence"/>
</dbReference>
<protein>
    <submittedName>
        <fullName evidence="2">Uncharacterized protein</fullName>
    </submittedName>
</protein>
<evidence type="ECO:0000313" key="2">
    <source>
        <dbReference type="EMBL" id="OOP66620.1"/>
    </source>
</evidence>
<comment type="caution">
    <text evidence="2">The sequence shown here is derived from an EMBL/GenBank/DDBJ whole genome shotgun (WGS) entry which is preliminary data.</text>
</comment>
<feature type="region of interest" description="Disordered" evidence="1">
    <location>
        <begin position="1"/>
        <end position="20"/>
    </location>
</feature>
<feature type="compositionally biased region" description="Basic residues" evidence="1">
    <location>
        <begin position="1"/>
        <end position="12"/>
    </location>
</feature>
<evidence type="ECO:0000256" key="1">
    <source>
        <dbReference type="SAM" id="MobiDB-lite"/>
    </source>
</evidence>
<dbReference type="RefSeq" id="WP_058004393.1">
    <property type="nucleotide sequence ID" value="NZ_CP065424.1"/>
</dbReference>
<evidence type="ECO:0000313" key="3">
    <source>
        <dbReference type="Proteomes" id="UP000189761"/>
    </source>
</evidence>
<dbReference type="AlphaFoldDB" id="A0A8E2I994"/>
<sequence>MGKSLAKKKRDKLIREGRRNPEENRSFFAFADLRSRRTKTKAETLQKQKHKNRLSNQYDEDNRFFTFKLTKDIINRISKN</sequence>